<evidence type="ECO:0000256" key="4">
    <source>
        <dbReference type="ARBA" id="ARBA00022946"/>
    </source>
</evidence>
<evidence type="ECO:0000313" key="7">
    <source>
        <dbReference type="Proteomes" id="UP001177744"/>
    </source>
</evidence>
<dbReference type="EMBL" id="JAULJE010000001">
    <property type="protein sequence ID" value="KAK1346692.1"/>
    <property type="molecule type" value="Genomic_DNA"/>
</dbReference>
<organism evidence="6 7">
    <name type="scientific">Cnephaeus nilssonii</name>
    <name type="common">Northern bat</name>
    <name type="synonym">Eptesicus nilssonii</name>
    <dbReference type="NCBI Taxonomy" id="3371016"/>
    <lineage>
        <taxon>Eukaryota</taxon>
        <taxon>Metazoa</taxon>
        <taxon>Chordata</taxon>
        <taxon>Craniata</taxon>
        <taxon>Vertebrata</taxon>
        <taxon>Euteleostomi</taxon>
        <taxon>Mammalia</taxon>
        <taxon>Eutheria</taxon>
        <taxon>Laurasiatheria</taxon>
        <taxon>Chiroptera</taxon>
        <taxon>Yangochiroptera</taxon>
        <taxon>Vespertilionidae</taxon>
        <taxon>Cnephaeus</taxon>
    </lineage>
</organism>
<gene>
    <name evidence="6" type="ORF">QTO34_000552</name>
</gene>
<reference evidence="6" key="1">
    <citation type="submission" date="2023-06" db="EMBL/GenBank/DDBJ databases">
        <title>Reference genome for the Northern bat (Eptesicus nilssonii), a most northern bat species.</title>
        <authorList>
            <person name="Laine V.N."/>
            <person name="Pulliainen A.T."/>
            <person name="Lilley T.M."/>
        </authorList>
    </citation>
    <scope>NUCLEOTIDE SEQUENCE</scope>
    <source>
        <strain evidence="6">BLF_Eptnil</strain>
        <tissue evidence="6">Kidney</tissue>
    </source>
</reference>
<dbReference type="GO" id="GO:0034551">
    <property type="term" value="P:mitochondrial respiratory chain complex III assembly"/>
    <property type="evidence" value="ECO:0007669"/>
    <property type="project" value="InterPro"/>
</dbReference>
<dbReference type="AlphaFoldDB" id="A0AA40ICP4"/>
<comment type="subcellular location">
    <subcellularLocation>
        <location evidence="1">Mitochondrion</location>
    </subcellularLocation>
</comment>
<proteinExistence type="predicted"/>
<keyword evidence="3" id="KW-0802">TPR repeat</keyword>
<keyword evidence="5" id="KW-0496">Mitochondrion</keyword>
<evidence type="ECO:0000256" key="2">
    <source>
        <dbReference type="ARBA" id="ARBA00022737"/>
    </source>
</evidence>
<dbReference type="Proteomes" id="UP001177744">
    <property type="component" value="Unassembled WGS sequence"/>
</dbReference>
<protein>
    <submittedName>
        <fullName evidence="6">Uncharacterized protein</fullName>
    </submittedName>
</protein>
<dbReference type="PANTHER" id="PTHR13143:SF6">
    <property type="entry name" value="TETRATRICOPEPTIDE REPEAT PROTEIN 19, MITOCHONDRIAL"/>
    <property type="match status" value="1"/>
</dbReference>
<evidence type="ECO:0000256" key="5">
    <source>
        <dbReference type="ARBA" id="ARBA00023128"/>
    </source>
</evidence>
<sequence>MASLRLRQVSDGSCPAAQGWPEVQHCTENRENEKQQQMGREYRKKTQAALQDSCKNSLELWDKYLIANVTQPECKAAGLRGRGCWAHLPSGRQEAELQRCGCLHPELLRRAGARACCRCWQLSIMKDEPEEAELILHEALRLAIQSDNKKAIIYTYDLMANLAFIRGRCSIH</sequence>
<keyword evidence="2" id="KW-0677">Repeat</keyword>
<keyword evidence="7" id="KW-1185">Reference proteome</keyword>
<accession>A0AA40ICP4</accession>
<evidence type="ECO:0000256" key="3">
    <source>
        <dbReference type="ARBA" id="ARBA00022803"/>
    </source>
</evidence>
<dbReference type="GO" id="GO:0005743">
    <property type="term" value="C:mitochondrial inner membrane"/>
    <property type="evidence" value="ECO:0007669"/>
    <property type="project" value="TreeGrafter"/>
</dbReference>
<name>A0AA40ICP4_CNENI</name>
<dbReference type="InterPro" id="IPR040395">
    <property type="entry name" value="TTC19"/>
</dbReference>
<dbReference type="InterPro" id="IPR036815">
    <property type="entry name" value="14-3-3_dom_sf"/>
</dbReference>
<dbReference type="Gene3D" id="1.20.190.20">
    <property type="entry name" value="14-3-3 domain"/>
    <property type="match status" value="1"/>
</dbReference>
<keyword evidence="4" id="KW-0809">Transit peptide</keyword>
<evidence type="ECO:0000256" key="1">
    <source>
        <dbReference type="ARBA" id="ARBA00004173"/>
    </source>
</evidence>
<comment type="caution">
    <text evidence="6">The sequence shown here is derived from an EMBL/GenBank/DDBJ whole genome shotgun (WGS) entry which is preliminary data.</text>
</comment>
<evidence type="ECO:0000313" key="6">
    <source>
        <dbReference type="EMBL" id="KAK1346692.1"/>
    </source>
</evidence>
<dbReference type="SUPFAM" id="SSF48445">
    <property type="entry name" value="14-3-3 protein"/>
    <property type="match status" value="1"/>
</dbReference>
<dbReference type="PANTHER" id="PTHR13143">
    <property type="entry name" value="TETRATRICOPEPTIDE REPEAT PROTEIN 19"/>
    <property type="match status" value="1"/>
</dbReference>